<dbReference type="AlphaFoldDB" id="M0MAA9"/>
<organism evidence="1 2">
    <name type="scientific">Halococcus hamelinensis 100A6</name>
    <dbReference type="NCBI Taxonomy" id="1132509"/>
    <lineage>
        <taxon>Archaea</taxon>
        <taxon>Methanobacteriati</taxon>
        <taxon>Methanobacteriota</taxon>
        <taxon>Stenosarchaea group</taxon>
        <taxon>Halobacteria</taxon>
        <taxon>Halobacteriales</taxon>
        <taxon>Halococcaceae</taxon>
        <taxon>Halococcus</taxon>
    </lineage>
</organism>
<dbReference type="PATRIC" id="fig|1132509.6.peg.414"/>
<dbReference type="RefSeq" id="WP_007690247.1">
    <property type="nucleotide sequence ID" value="NZ_AJRK01000367.1"/>
</dbReference>
<evidence type="ECO:0000313" key="1">
    <source>
        <dbReference type="EMBL" id="EMA41539.1"/>
    </source>
</evidence>
<name>M0MAA9_9EURY</name>
<dbReference type="EMBL" id="AOMB01000005">
    <property type="protein sequence ID" value="EMA41539.1"/>
    <property type="molecule type" value="Genomic_DNA"/>
</dbReference>
<gene>
    <name evidence="1" type="ORF">C447_01755</name>
</gene>
<protein>
    <submittedName>
        <fullName evidence="1">Uncharacterized protein</fullName>
    </submittedName>
</protein>
<reference evidence="1 2" key="1">
    <citation type="journal article" date="2014" name="PLoS Genet.">
        <title>Phylogenetically driven sequencing of extremely halophilic archaea reveals strategies for static and dynamic osmo-response.</title>
        <authorList>
            <person name="Becker E.A."/>
            <person name="Seitzer P.M."/>
            <person name="Tritt A."/>
            <person name="Larsen D."/>
            <person name="Krusor M."/>
            <person name="Yao A.I."/>
            <person name="Wu D."/>
            <person name="Madern D."/>
            <person name="Eisen J.A."/>
            <person name="Darling A.E."/>
            <person name="Facciotti M.T."/>
        </authorList>
    </citation>
    <scope>NUCLEOTIDE SEQUENCE [LARGE SCALE GENOMIC DNA]</scope>
    <source>
        <strain evidence="1 2">100A6</strain>
    </source>
</reference>
<comment type="caution">
    <text evidence="1">The sequence shown here is derived from an EMBL/GenBank/DDBJ whole genome shotgun (WGS) entry which is preliminary data.</text>
</comment>
<dbReference type="OrthoDB" id="373638at2157"/>
<accession>M0MAA9</accession>
<keyword evidence="2" id="KW-1185">Reference proteome</keyword>
<sequence>MDSNEKPDLPPGLDDLAVGDVLRDRQHDSYFEVSSIDDHGVGLYDGETDFYVPHALFATKYGARLHPIDEAESLDAPDWV</sequence>
<proteinExistence type="predicted"/>
<dbReference type="Proteomes" id="UP000011566">
    <property type="component" value="Unassembled WGS sequence"/>
</dbReference>
<evidence type="ECO:0000313" key="2">
    <source>
        <dbReference type="Proteomes" id="UP000011566"/>
    </source>
</evidence>